<dbReference type="OrthoDB" id="548885at2759"/>
<sequence length="268" mass="27158">MDAWDDESEERGGAAVAAPARRRAAPASARDDGPSGRLASAPEAAVGAQPVASYSGFKGFGAPPAARQRAAASPPPASTAPGRPAAQPSASADDAPSTSGSGAARHSQPQQLDTQTGQQQGQQASRRGGPLRVFLYNAEEARTRALLAELGLAGRVEVVPELRSADAILAAKLARTGKHVNLMQAEKTAANAGIPCVVVGRNLTADNLRAALAPLLDPGSEAAAAAAERAASQRAPTAAELAAHRLEVIHGFGQVLREGGIRQGTSGR</sequence>
<name>A0A150GAL0_GONPE</name>
<protein>
    <submittedName>
        <fullName evidence="2">Uncharacterized protein</fullName>
    </submittedName>
</protein>
<dbReference type="AlphaFoldDB" id="A0A150GAL0"/>
<feature type="region of interest" description="Disordered" evidence="1">
    <location>
        <begin position="1"/>
        <end position="128"/>
    </location>
</feature>
<evidence type="ECO:0000313" key="3">
    <source>
        <dbReference type="Proteomes" id="UP000075714"/>
    </source>
</evidence>
<feature type="compositionally biased region" description="Low complexity" evidence="1">
    <location>
        <begin position="79"/>
        <end position="123"/>
    </location>
</feature>
<feature type="compositionally biased region" description="Low complexity" evidence="1">
    <location>
        <begin position="61"/>
        <end position="72"/>
    </location>
</feature>
<evidence type="ECO:0000256" key="1">
    <source>
        <dbReference type="SAM" id="MobiDB-lite"/>
    </source>
</evidence>
<dbReference type="EMBL" id="LSYV01000041">
    <property type="protein sequence ID" value="KXZ46803.1"/>
    <property type="molecule type" value="Genomic_DNA"/>
</dbReference>
<dbReference type="Proteomes" id="UP000075714">
    <property type="component" value="Unassembled WGS sequence"/>
</dbReference>
<accession>A0A150GAL0</accession>
<organism evidence="2 3">
    <name type="scientific">Gonium pectorale</name>
    <name type="common">Green alga</name>
    <dbReference type="NCBI Taxonomy" id="33097"/>
    <lineage>
        <taxon>Eukaryota</taxon>
        <taxon>Viridiplantae</taxon>
        <taxon>Chlorophyta</taxon>
        <taxon>core chlorophytes</taxon>
        <taxon>Chlorophyceae</taxon>
        <taxon>CS clade</taxon>
        <taxon>Chlamydomonadales</taxon>
        <taxon>Volvocaceae</taxon>
        <taxon>Gonium</taxon>
    </lineage>
</organism>
<comment type="caution">
    <text evidence="2">The sequence shown here is derived from an EMBL/GenBank/DDBJ whole genome shotgun (WGS) entry which is preliminary data.</text>
</comment>
<evidence type="ECO:0000313" key="2">
    <source>
        <dbReference type="EMBL" id="KXZ46803.1"/>
    </source>
</evidence>
<proteinExistence type="predicted"/>
<reference evidence="3" key="1">
    <citation type="journal article" date="2016" name="Nat. Commun.">
        <title>The Gonium pectorale genome demonstrates co-option of cell cycle regulation during the evolution of multicellularity.</title>
        <authorList>
            <person name="Hanschen E.R."/>
            <person name="Marriage T.N."/>
            <person name="Ferris P.J."/>
            <person name="Hamaji T."/>
            <person name="Toyoda A."/>
            <person name="Fujiyama A."/>
            <person name="Neme R."/>
            <person name="Noguchi H."/>
            <person name="Minakuchi Y."/>
            <person name="Suzuki M."/>
            <person name="Kawai-Toyooka H."/>
            <person name="Smith D.R."/>
            <person name="Sparks H."/>
            <person name="Anderson J."/>
            <person name="Bakaric R."/>
            <person name="Luria V."/>
            <person name="Karger A."/>
            <person name="Kirschner M.W."/>
            <person name="Durand P.M."/>
            <person name="Michod R.E."/>
            <person name="Nozaki H."/>
            <person name="Olson B.J."/>
        </authorList>
    </citation>
    <scope>NUCLEOTIDE SEQUENCE [LARGE SCALE GENOMIC DNA]</scope>
    <source>
        <strain evidence="3">NIES-2863</strain>
    </source>
</reference>
<gene>
    <name evidence="2" type="ORF">GPECTOR_40g537</name>
</gene>
<keyword evidence="3" id="KW-1185">Reference proteome</keyword>